<feature type="compositionally biased region" description="Low complexity" evidence="1">
    <location>
        <begin position="742"/>
        <end position="759"/>
    </location>
</feature>
<evidence type="ECO:0000313" key="3">
    <source>
        <dbReference type="EMBL" id="GIJ51900.1"/>
    </source>
</evidence>
<feature type="transmembrane region" description="Helical" evidence="2">
    <location>
        <begin position="438"/>
        <end position="457"/>
    </location>
</feature>
<proteinExistence type="predicted"/>
<feature type="region of interest" description="Disordered" evidence="1">
    <location>
        <begin position="408"/>
        <end position="429"/>
    </location>
</feature>
<keyword evidence="2" id="KW-0472">Membrane</keyword>
<keyword evidence="2" id="KW-1133">Transmembrane helix</keyword>
<dbReference type="AlphaFoldDB" id="A0A8J3YY40"/>
<protein>
    <recommendedName>
        <fullName evidence="5">Conjugative transposon protein TcpC</fullName>
    </recommendedName>
</protein>
<feature type="compositionally biased region" description="Pro residues" evidence="1">
    <location>
        <begin position="276"/>
        <end position="315"/>
    </location>
</feature>
<feature type="compositionally biased region" description="Polar residues" evidence="1">
    <location>
        <begin position="234"/>
        <end position="250"/>
    </location>
</feature>
<feature type="compositionally biased region" description="Low complexity" evidence="1">
    <location>
        <begin position="251"/>
        <end position="275"/>
    </location>
</feature>
<feature type="compositionally biased region" description="Low complexity" evidence="1">
    <location>
        <begin position="151"/>
        <end position="169"/>
    </location>
</feature>
<evidence type="ECO:0000256" key="1">
    <source>
        <dbReference type="SAM" id="MobiDB-lite"/>
    </source>
</evidence>
<dbReference type="EMBL" id="BOPF01000057">
    <property type="protein sequence ID" value="GIJ51900.1"/>
    <property type="molecule type" value="Genomic_DNA"/>
</dbReference>
<dbReference type="Pfam" id="PF12642">
    <property type="entry name" value="TpcC"/>
    <property type="match status" value="1"/>
</dbReference>
<feature type="compositionally biased region" description="Low complexity" evidence="1">
    <location>
        <begin position="113"/>
        <end position="122"/>
    </location>
</feature>
<evidence type="ECO:0000256" key="2">
    <source>
        <dbReference type="SAM" id="Phobius"/>
    </source>
</evidence>
<organism evidence="3 4">
    <name type="scientific">Virgisporangium aliadipatigenens</name>
    <dbReference type="NCBI Taxonomy" id="741659"/>
    <lineage>
        <taxon>Bacteria</taxon>
        <taxon>Bacillati</taxon>
        <taxon>Actinomycetota</taxon>
        <taxon>Actinomycetes</taxon>
        <taxon>Micromonosporales</taxon>
        <taxon>Micromonosporaceae</taxon>
        <taxon>Virgisporangium</taxon>
    </lineage>
</organism>
<accession>A0A8J3YY40</accession>
<feature type="compositionally biased region" description="Polar residues" evidence="1">
    <location>
        <begin position="725"/>
        <end position="741"/>
    </location>
</feature>
<feature type="region of interest" description="Disordered" evidence="1">
    <location>
        <begin position="709"/>
        <end position="759"/>
    </location>
</feature>
<feature type="compositionally biased region" description="Low complexity" evidence="1">
    <location>
        <begin position="181"/>
        <end position="217"/>
    </location>
</feature>
<feature type="compositionally biased region" description="Polar residues" evidence="1">
    <location>
        <begin position="54"/>
        <end position="72"/>
    </location>
</feature>
<comment type="caution">
    <text evidence="3">The sequence shown here is derived from an EMBL/GenBank/DDBJ whole genome shotgun (WGS) entry which is preliminary data.</text>
</comment>
<feature type="region of interest" description="Disordered" evidence="1">
    <location>
        <begin position="1"/>
        <end position="387"/>
    </location>
</feature>
<dbReference type="Gene3D" id="3.10.450.540">
    <property type="match status" value="1"/>
</dbReference>
<feature type="compositionally biased region" description="Pro residues" evidence="1">
    <location>
        <begin position="218"/>
        <end position="228"/>
    </location>
</feature>
<keyword evidence="2" id="KW-0812">Transmembrane</keyword>
<evidence type="ECO:0000313" key="4">
    <source>
        <dbReference type="Proteomes" id="UP000619260"/>
    </source>
</evidence>
<gene>
    <name evidence="3" type="ORF">Val02_87860</name>
</gene>
<sequence>MSQYDQGEVVGAAHPDVPREPVDAGAPGTQVPPTGRARPVSVEGPDVVTAARPTVQTHHVGTTYRSTQTNETDAAPANGGGSEPPPARFLAPRDVANDPAAQAGGADPSGGTVSPSWRSAPSPSAPVPIWQSTHTSGQATPTYPQPGLTPAQQAAGQAAAQQAAAQHAAVHLPASEQTVNHGTANQQAAAAQQTVNHAAAGQQAGHGAPQQAAYAPTSAPPGPHPPTWNPTVDPASQAQQQAGWGTSAHQVSAAPSPAAYPVSAAPSQTAYAPPATAYPPAAPQVPVQPPAPQYPPPVEQPPTRPPTPPYRPPAKQPQGGRSGPYVAGSGQGGGPSGRSADRSAPPGKAQPAKRLTRKERKQQKKDAATAAKAGRRPSTSDSRVPPDASLEARLDATRGASAEAGRDFVIENGTVEPAGQGRKKRKRSRLAGGRWKRLALLTAMVIALLVLIVNGVYRLTGKALYDPPKPAAGANYPATAAGGYAARFASAYLNWDEKNTTARANELKMFFPDATDAQLGWDSKGVQRVNGQPVVAGVTAKDDSHGIVHIAAFLTPGGWTCMDVSVYSADKGKAFAITAYAAFVACPPVAGVEVPLDTREADGALASVLTPTLDTFFRAYGSSSSELAQVITEDSGIYGLHGTVSFVDMPQLFVPVVEEREDGTVREAEVRVRWRLPSGGTLLQGYRLTMRQIGGRWFVQRIEGGVDTADVAPAKGGAPQPSPQPTNSVPASPKPSGSAQTSGAASPNPSGSAASQSTE</sequence>
<dbReference type="Proteomes" id="UP000619260">
    <property type="component" value="Unassembled WGS sequence"/>
</dbReference>
<feature type="compositionally biased region" description="Polar residues" evidence="1">
    <location>
        <begin position="130"/>
        <end position="142"/>
    </location>
</feature>
<dbReference type="RefSeq" id="WP_203905297.1">
    <property type="nucleotide sequence ID" value="NZ_BOPF01000057.1"/>
</dbReference>
<feature type="compositionally biased region" description="Basic residues" evidence="1">
    <location>
        <begin position="354"/>
        <end position="363"/>
    </location>
</feature>
<evidence type="ECO:0008006" key="5">
    <source>
        <dbReference type="Google" id="ProtNLM"/>
    </source>
</evidence>
<name>A0A8J3YY40_9ACTN</name>
<keyword evidence="4" id="KW-1185">Reference proteome</keyword>
<dbReference type="InterPro" id="IPR035628">
    <property type="entry name" value="TcpC_C"/>
</dbReference>
<dbReference type="CDD" id="cd16428">
    <property type="entry name" value="TcpC_C"/>
    <property type="match status" value="1"/>
</dbReference>
<reference evidence="3" key="1">
    <citation type="submission" date="2021-01" db="EMBL/GenBank/DDBJ databases">
        <title>Whole genome shotgun sequence of Virgisporangium aliadipatigenens NBRC 105644.</title>
        <authorList>
            <person name="Komaki H."/>
            <person name="Tamura T."/>
        </authorList>
    </citation>
    <scope>NUCLEOTIDE SEQUENCE</scope>
    <source>
        <strain evidence="3">NBRC 105644</strain>
    </source>
</reference>
<dbReference type="InterPro" id="IPR024735">
    <property type="entry name" value="TcpC"/>
</dbReference>